<feature type="compositionally biased region" description="Low complexity" evidence="1">
    <location>
        <begin position="262"/>
        <end position="276"/>
    </location>
</feature>
<accession>A0A9P1DEK9</accession>
<dbReference type="InterPro" id="IPR029052">
    <property type="entry name" value="Metallo-depent_PP-like"/>
</dbReference>
<dbReference type="EMBL" id="CAMXCT030004446">
    <property type="protein sequence ID" value="CAL4796396.1"/>
    <property type="molecule type" value="Genomic_DNA"/>
</dbReference>
<evidence type="ECO:0000313" key="3">
    <source>
        <dbReference type="EMBL" id="CAI4009084.1"/>
    </source>
</evidence>
<comment type="caution">
    <text evidence="3">The sequence shown here is derived from an EMBL/GenBank/DDBJ whole genome shotgun (WGS) entry which is preliminary data.</text>
</comment>
<feature type="compositionally biased region" description="Gly residues" evidence="1">
    <location>
        <begin position="250"/>
        <end position="260"/>
    </location>
</feature>
<feature type="region of interest" description="Disordered" evidence="1">
    <location>
        <begin position="250"/>
        <end position="276"/>
    </location>
</feature>
<dbReference type="GO" id="GO:0097720">
    <property type="term" value="P:calcineurin-mediated signaling"/>
    <property type="evidence" value="ECO:0007669"/>
    <property type="project" value="InterPro"/>
</dbReference>
<feature type="transmembrane region" description="Helical" evidence="2">
    <location>
        <begin position="829"/>
        <end position="851"/>
    </location>
</feature>
<keyword evidence="5" id="KW-1185">Reference proteome</keyword>
<dbReference type="GO" id="GO:0033192">
    <property type="term" value="F:calmodulin-dependent protein phosphatase activity"/>
    <property type="evidence" value="ECO:0007669"/>
    <property type="project" value="InterPro"/>
</dbReference>
<proteinExistence type="predicted"/>
<reference evidence="3" key="1">
    <citation type="submission" date="2022-10" db="EMBL/GenBank/DDBJ databases">
        <authorList>
            <person name="Chen Y."/>
            <person name="Dougan E. K."/>
            <person name="Chan C."/>
            <person name="Rhodes N."/>
            <person name="Thang M."/>
        </authorList>
    </citation>
    <scope>NUCLEOTIDE SEQUENCE</scope>
</reference>
<evidence type="ECO:0000256" key="1">
    <source>
        <dbReference type="SAM" id="MobiDB-lite"/>
    </source>
</evidence>
<dbReference type="Proteomes" id="UP001152797">
    <property type="component" value="Unassembled WGS sequence"/>
</dbReference>
<feature type="transmembrane region" description="Helical" evidence="2">
    <location>
        <begin position="609"/>
        <end position="632"/>
    </location>
</feature>
<dbReference type="OrthoDB" id="410491at2759"/>
<protein>
    <submittedName>
        <fullName evidence="4">Ankyrin-3</fullName>
    </submittedName>
</protein>
<keyword evidence="2" id="KW-0472">Membrane</keyword>
<evidence type="ECO:0000256" key="2">
    <source>
        <dbReference type="SAM" id="Phobius"/>
    </source>
</evidence>
<keyword evidence="2" id="KW-0812">Transmembrane</keyword>
<keyword evidence="2" id="KW-1133">Transmembrane helix</keyword>
<name>A0A9P1DEK9_9DINO</name>
<dbReference type="PANTHER" id="PTHR45673">
    <property type="entry name" value="SERINE/THREONINE-PROTEIN PHOSPHATASE 2B CATALYTIC SUBUNIT 1-RELATED"/>
    <property type="match status" value="1"/>
</dbReference>
<sequence>MEMFVARPLHSLSLIWTPKSLCVLSKCLDIDQHLQSFSSPPGAFGPGLEALDLMDILAMGEDLLSQEPSVLELRGSITLCGAILGDLQHLQNLRHVITAQPGTGLLFLGITWRRRRKTKWRQEDKREVRPLCGDVVLGSYDLLGIQTAFGYCAAQEFGNSSHFRTECIRRYDLKVALRFLRILEWLPLAAVVGSAHLCCLGGIRPLGGLNLKEIQKLGDQNAAAMSMFFRAYDRCLGGVAPSVYGHGHGGHGGHGGGHGGVASPSPAMRMSPSASSHPEERLLKPWMQFVSLLSALTAAIISLWSLRDPGACVSFTEKQAYAPKQCKALQGYADANTHLLGFCYMNCGDTEVRIYAWSLLFGMLLQSLTVLPSHCNCGMFLRVTWRVDFTGDLAELEELTNQRSGGWLWRRIQAWTGEQRGNLFDWLEKLLQKQSKMLPLHMAAIHKLSMFWLLIALLELLLHAASSVQLYQGSVSFQCPSIEEQTLEIQADVKYGAVEVSGQLLTILLLFLSIFLSSRAQWRICLEVTAGELRQLLGPQGGRDGGVVVPKTRHPVLSRVFGKELTELRGPRCINEISLGASGGLFDVEAQLLLLGSCGRHNGSGIPCLLGAFCLVILILAQLVILAAGVTVSEKLQDDDQMAITLVDFREYQENLIHNLYAGQKVRSHVWLRPYGEAWQVANFSEAGGLRSKWRRSQSVVSGVRIVETPDEQWDQVHSRGLPTDEGPSTVYVEFDTPDDETEISKDVAKVRQMVPVDFLPGAFFCSVSVGRQDAWNNLSMMASCSALALVVFDLTFHLQYSIQDCEDILSGRCLELEPRDQRRVASAIGVYLALLGGVCIILVIGFLIPLRREKLCQSFG</sequence>
<organism evidence="3">
    <name type="scientific">Cladocopium goreaui</name>
    <dbReference type="NCBI Taxonomy" id="2562237"/>
    <lineage>
        <taxon>Eukaryota</taxon>
        <taxon>Sar</taxon>
        <taxon>Alveolata</taxon>
        <taxon>Dinophyceae</taxon>
        <taxon>Suessiales</taxon>
        <taxon>Symbiodiniaceae</taxon>
        <taxon>Cladocopium</taxon>
    </lineage>
</organism>
<evidence type="ECO:0000313" key="4">
    <source>
        <dbReference type="EMBL" id="CAL4796396.1"/>
    </source>
</evidence>
<evidence type="ECO:0000313" key="5">
    <source>
        <dbReference type="Proteomes" id="UP001152797"/>
    </source>
</evidence>
<dbReference type="AlphaFoldDB" id="A0A9P1DEK9"/>
<dbReference type="EMBL" id="CAMXCT020004446">
    <property type="protein sequence ID" value="CAL1162459.1"/>
    <property type="molecule type" value="Genomic_DNA"/>
</dbReference>
<dbReference type="Gene3D" id="3.60.21.10">
    <property type="match status" value="1"/>
</dbReference>
<dbReference type="EMBL" id="CAMXCT010004446">
    <property type="protein sequence ID" value="CAI4009084.1"/>
    <property type="molecule type" value="Genomic_DNA"/>
</dbReference>
<dbReference type="InterPro" id="IPR043360">
    <property type="entry name" value="PP2B"/>
</dbReference>
<gene>
    <name evidence="3" type="ORF">C1SCF055_LOCUS34462</name>
</gene>
<dbReference type="SUPFAM" id="SSF56300">
    <property type="entry name" value="Metallo-dependent phosphatases"/>
    <property type="match status" value="1"/>
</dbReference>
<reference evidence="4 5" key="2">
    <citation type="submission" date="2024-05" db="EMBL/GenBank/DDBJ databases">
        <authorList>
            <person name="Chen Y."/>
            <person name="Shah S."/>
            <person name="Dougan E. K."/>
            <person name="Thang M."/>
            <person name="Chan C."/>
        </authorList>
    </citation>
    <scope>NUCLEOTIDE SEQUENCE [LARGE SCALE GENOMIC DNA]</scope>
</reference>